<keyword evidence="4" id="KW-1185">Reference proteome</keyword>
<evidence type="ECO:0000256" key="2">
    <source>
        <dbReference type="SAM" id="SignalP"/>
    </source>
</evidence>
<feature type="signal peptide" evidence="2">
    <location>
        <begin position="1"/>
        <end position="21"/>
    </location>
</feature>
<organism evidence="3 4">
    <name type="scientific">Novilysobacter selenitireducens</name>
    <dbReference type="NCBI Taxonomy" id="2872639"/>
    <lineage>
        <taxon>Bacteria</taxon>
        <taxon>Pseudomonadati</taxon>
        <taxon>Pseudomonadota</taxon>
        <taxon>Gammaproteobacteria</taxon>
        <taxon>Lysobacterales</taxon>
        <taxon>Lysobacteraceae</taxon>
        <taxon>Novilysobacter</taxon>
    </lineage>
</organism>
<proteinExistence type="predicted"/>
<reference evidence="3 4" key="1">
    <citation type="submission" date="2021-09" db="EMBL/GenBank/DDBJ databases">
        <title>Lysobacter sp. 13A isolated from the river sediment.</title>
        <authorList>
            <person name="Liu H."/>
            <person name="Li S."/>
            <person name="Mao S."/>
        </authorList>
    </citation>
    <scope>NUCLEOTIDE SEQUENCE [LARGE SCALE GENOMIC DNA]</scope>
    <source>
        <strain evidence="3 4">13A</strain>
    </source>
</reference>
<sequence length="166" mass="17668">MQASTRTCLWLLVLCPALAMAAPEQDKQPQTGRGAHPHAAHVAPLAHGSASHSNVAGRRFEVDAPLKQGMRRMAAIVDALDHGRHSHLGPAQVKKLAQSVNDAAASMFAQCELAPEPDAALHQLLARLMAGANALDANPSDLAPLDAMEMAVADYTRLFDDPDFPR</sequence>
<gene>
    <name evidence="3" type="ORF">K6753_10650</name>
</gene>
<evidence type="ECO:0000313" key="4">
    <source>
        <dbReference type="Proteomes" id="UP001430954"/>
    </source>
</evidence>
<feature type="region of interest" description="Disordered" evidence="1">
    <location>
        <begin position="25"/>
        <end position="54"/>
    </location>
</feature>
<keyword evidence="2" id="KW-0732">Signal</keyword>
<comment type="caution">
    <text evidence="3">The sequence shown here is derived from an EMBL/GenBank/DDBJ whole genome shotgun (WGS) entry which is preliminary data.</text>
</comment>
<dbReference type="EMBL" id="JAINZW010000004">
    <property type="protein sequence ID" value="MBZ4039987.1"/>
    <property type="molecule type" value="Genomic_DNA"/>
</dbReference>
<protein>
    <submittedName>
        <fullName evidence="3">DnrO protein</fullName>
    </submittedName>
</protein>
<accession>A0ABS7T7W8</accession>
<evidence type="ECO:0000256" key="1">
    <source>
        <dbReference type="SAM" id="MobiDB-lite"/>
    </source>
</evidence>
<evidence type="ECO:0000313" key="3">
    <source>
        <dbReference type="EMBL" id="MBZ4039987.1"/>
    </source>
</evidence>
<name>A0ABS7T7W8_9GAMM</name>
<dbReference type="RefSeq" id="WP_223676422.1">
    <property type="nucleotide sequence ID" value="NZ_JAINZW010000004.1"/>
</dbReference>
<dbReference type="Proteomes" id="UP001430954">
    <property type="component" value="Unassembled WGS sequence"/>
</dbReference>
<feature type="chain" id="PRO_5046347983" evidence="2">
    <location>
        <begin position="22"/>
        <end position="166"/>
    </location>
</feature>